<dbReference type="InterPro" id="IPR016161">
    <property type="entry name" value="Ald_DH/histidinol_DH"/>
</dbReference>
<name>A0A8C4R848_EPTBU</name>
<dbReference type="InterPro" id="IPR016160">
    <property type="entry name" value="Ald_DH_CS_CYS"/>
</dbReference>
<feature type="domain" description="Aldehyde dehydrogenase" evidence="6">
    <location>
        <begin position="58"/>
        <end position="521"/>
    </location>
</feature>
<dbReference type="InterPro" id="IPR015590">
    <property type="entry name" value="Aldehyde_DH_dom"/>
</dbReference>
<dbReference type="CDD" id="cd07141">
    <property type="entry name" value="ALDH_F1AB_F2_RALDH1"/>
    <property type="match status" value="1"/>
</dbReference>
<dbReference type="PANTHER" id="PTHR11699">
    <property type="entry name" value="ALDEHYDE DEHYDROGENASE-RELATED"/>
    <property type="match status" value="1"/>
</dbReference>
<dbReference type="InterPro" id="IPR016163">
    <property type="entry name" value="Ald_DH_C"/>
</dbReference>
<keyword evidence="2 5" id="KW-0560">Oxidoreductase</keyword>
<dbReference type="Proteomes" id="UP000694388">
    <property type="component" value="Unplaced"/>
</dbReference>
<evidence type="ECO:0000256" key="5">
    <source>
        <dbReference type="RuleBase" id="RU003345"/>
    </source>
</evidence>
<dbReference type="PROSITE" id="PS00687">
    <property type="entry name" value="ALDEHYDE_DEHYDR_GLU"/>
    <property type="match status" value="1"/>
</dbReference>
<dbReference type="FunFam" id="3.40.605.10:FF:000050">
    <property type="entry name" value="Aldehyde dehydrogenase, mitochondrial"/>
    <property type="match status" value="1"/>
</dbReference>
<dbReference type="SUPFAM" id="SSF53720">
    <property type="entry name" value="ALDH-like"/>
    <property type="match status" value="1"/>
</dbReference>
<feature type="active site" evidence="4">
    <location>
        <position position="298"/>
    </location>
</feature>
<protein>
    <submittedName>
        <fullName evidence="7">Aldehyde dehydrogenase 2 family member, tandem duplicate 2</fullName>
    </submittedName>
</protein>
<evidence type="ECO:0000256" key="4">
    <source>
        <dbReference type="PROSITE-ProRule" id="PRU10007"/>
    </source>
</evidence>
<evidence type="ECO:0000256" key="3">
    <source>
        <dbReference type="ARBA" id="ARBA00023027"/>
    </source>
</evidence>
<organism evidence="7 8">
    <name type="scientific">Eptatretus burgeri</name>
    <name type="common">Inshore hagfish</name>
    <dbReference type="NCBI Taxonomy" id="7764"/>
    <lineage>
        <taxon>Eukaryota</taxon>
        <taxon>Metazoa</taxon>
        <taxon>Chordata</taxon>
        <taxon>Craniata</taxon>
        <taxon>Vertebrata</taxon>
        <taxon>Cyclostomata</taxon>
        <taxon>Myxini</taxon>
        <taxon>Myxiniformes</taxon>
        <taxon>Myxinidae</taxon>
        <taxon>Eptatretinae</taxon>
        <taxon>Eptatretus</taxon>
    </lineage>
</organism>
<dbReference type="OMA" id="GQLIMQY"/>
<sequence>MFRPAFTRFQSSLRKVSWPESIRSAIFPSSRVRAASSLPEPIRQPQVKYTQLFIDNEWTDPESGRTFSTLNPSTGETISQVSEADKVDVDRAVKAASRAFLPGSPWRRMDASARSQLMLRLADLIERDGHYLASLETLDNGKPYTVSYAVDINMVLKCLRYYAGWADKIHGQTIPIDGSFMCYTRREPVGVCGQIIPWNFPLLMLAWKLGPALAAGNTVVLKVAEQTPLTALHVASLIKEAGFPPGVVNVLTGFGPTAGAALANHPDVQKLAFTGSTEIGQLVMQAAGASNLKRITLELGGKSPLIIFPDADLAEAVEASHFALFFNQGQCCCAGTRTFVHVDVYEEFAARSVERARNRVVGDPFLANTEHGPQVDEEQMNTILKYVDSGRHEGAKLLCGGSRVRDRGWFVEPTVFGNVKDDMKIAKEEIFGPVMQLLPFESEEEVLERANKTDYGLAAGVFTRDINVAHRLSAGLRAGTVWVNCYNVLEAQAPFGGFKTSGIGRELGSYGLDAYTEIKTVTIKVPPKNP</sequence>
<dbReference type="Gene3D" id="3.40.605.10">
    <property type="entry name" value="Aldehyde Dehydrogenase, Chain A, domain 1"/>
    <property type="match status" value="1"/>
</dbReference>
<evidence type="ECO:0000259" key="6">
    <source>
        <dbReference type="Pfam" id="PF00171"/>
    </source>
</evidence>
<keyword evidence="3" id="KW-0520">NAD</keyword>
<evidence type="ECO:0000313" key="7">
    <source>
        <dbReference type="Ensembl" id="ENSEBUP00000024933.1"/>
    </source>
</evidence>
<evidence type="ECO:0000313" key="8">
    <source>
        <dbReference type="Proteomes" id="UP000694388"/>
    </source>
</evidence>
<reference evidence="7" key="1">
    <citation type="submission" date="2025-08" db="UniProtKB">
        <authorList>
            <consortium name="Ensembl"/>
        </authorList>
    </citation>
    <scope>IDENTIFICATION</scope>
</reference>
<dbReference type="FunFam" id="3.40.605.10:FF:000026">
    <property type="entry name" value="Aldehyde dehydrogenase, putative"/>
    <property type="match status" value="1"/>
</dbReference>
<proteinExistence type="inferred from homology"/>
<dbReference type="GO" id="GO:0016620">
    <property type="term" value="F:oxidoreductase activity, acting on the aldehyde or oxo group of donors, NAD or NADP as acceptor"/>
    <property type="evidence" value="ECO:0007669"/>
    <property type="project" value="InterPro"/>
</dbReference>
<comment type="similarity">
    <text evidence="1 5">Belongs to the aldehyde dehydrogenase family.</text>
</comment>
<dbReference type="InterPro" id="IPR029510">
    <property type="entry name" value="Ald_DH_CS_GLU"/>
</dbReference>
<dbReference type="InterPro" id="IPR016162">
    <property type="entry name" value="Ald_DH_N"/>
</dbReference>
<accession>A0A8C4R848</accession>
<reference evidence="7" key="2">
    <citation type="submission" date="2025-09" db="UniProtKB">
        <authorList>
            <consortium name="Ensembl"/>
        </authorList>
    </citation>
    <scope>IDENTIFICATION</scope>
</reference>
<evidence type="ECO:0000256" key="2">
    <source>
        <dbReference type="ARBA" id="ARBA00023002"/>
    </source>
</evidence>
<keyword evidence="8" id="KW-1185">Reference proteome</keyword>
<dbReference type="PROSITE" id="PS00070">
    <property type="entry name" value="ALDEHYDE_DEHYDR_CYS"/>
    <property type="match status" value="1"/>
</dbReference>
<evidence type="ECO:0000256" key="1">
    <source>
        <dbReference type="ARBA" id="ARBA00009986"/>
    </source>
</evidence>
<dbReference type="Gene3D" id="3.40.309.10">
    <property type="entry name" value="Aldehyde Dehydrogenase, Chain A, domain 2"/>
    <property type="match status" value="1"/>
</dbReference>
<dbReference type="Pfam" id="PF00171">
    <property type="entry name" value="Aldedh"/>
    <property type="match status" value="1"/>
</dbReference>
<dbReference type="FunFam" id="3.40.309.10:FF:000001">
    <property type="entry name" value="Mitochondrial aldehyde dehydrogenase 2"/>
    <property type="match status" value="1"/>
</dbReference>
<dbReference type="Ensembl" id="ENSEBUT00000025509.1">
    <property type="protein sequence ID" value="ENSEBUP00000024933.1"/>
    <property type="gene ID" value="ENSEBUG00000015398.1"/>
</dbReference>
<dbReference type="GeneTree" id="ENSGT00940000156240"/>
<dbReference type="AlphaFoldDB" id="A0A8C4R848"/>